<accession>A0A934R5P9</accession>
<evidence type="ECO:0000313" key="1">
    <source>
        <dbReference type="EMBL" id="MBK1816857.1"/>
    </source>
</evidence>
<evidence type="ECO:0008006" key="3">
    <source>
        <dbReference type="Google" id="ProtNLM"/>
    </source>
</evidence>
<dbReference type="Proteomes" id="UP000600139">
    <property type="component" value="Unassembled WGS sequence"/>
</dbReference>
<evidence type="ECO:0000313" key="2">
    <source>
        <dbReference type="Proteomes" id="UP000600139"/>
    </source>
</evidence>
<gene>
    <name evidence="1" type="ORF">JIN84_14625</name>
</gene>
<keyword evidence="2" id="KW-1185">Reference proteome</keyword>
<comment type="caution">
    <text evidence="1">The sequence shown here is derived from an EMBL/GenBank/DDBJ whole genome shotgun (WGS) entry which is preliminary data.</text>
</comment>
<dbReference type="RefSeq" id="WP_200351782.1">
    <property type="nucleotide sequence ID" value="NZ_BAABHZ010000006.1"/>
</dbReference>
<dbReference type="AlphaFoldDB" id="A0A934R5P9"/>
<reference evidence="1" key="1">
    <citation type="submission" date="2021-01" db="EMBL/GenBank/DDBJ databases">
        <title>Modified the classification status of verrucomicrobia.</title>
        <authorList>
            <person name="Feng X."/>
        </authorList>
    </citation>
    <scope>NUCLEOTIDE SEQUENCE</scope>
    <source>
        <strain evidence="1">JCM 18052</strain>
    </source>
</reference>
<name>A0A934R5P9_9BACT</name>
<proteinExistence type="predicted"/>
<protein>
    <recommendedName>
        <fullName evidence="3">PEP-CTERM protein-sorting domain-containing protein</fullName>
    </recommendedName>
</protein>
<dbReference type="SUPFAM" id="SSF69322">
    <property type="entry name" value="Tricorn protease domain 2"/>
    <property type="match status" value="1"/>
</dbReference>
<organism evidence="1 2">
    <name type="scientific">Luteolibacter yonseiensis</name>
    <dbReference type="NCBI Taxonomy" id="1144680"/>
    <lineage>
        <taxon>Bacteria</taxon>
        <taxon>Pseudomonadati</taxon>
        <taxon>Verrucomicrobiota</taxon>
        <taxon>Verrucomicrobiia</taxon>
        <taxon>Verrucomicrobiales</taxon>
        <taxon>Verrucomicrobiaceae</taxon>
        <taxon>Luteolibacter</taxon>
    </lineage>
</organism>
<sequence>MAVSYRSDGFVSLTFRRSLSSLLTACAATTMAVEGALFQGLGFLSEPDAYSTAYGLSADGSTVVGGSAIGEFLWSYRWKDGVMTPIPKSSEADVPLSQGHAVSADGSVVVGMELDLTAGTVTGYRWSEAGGLVTLPYETGVVDNNYGTADVVSADGSVVAGSGPNAFRWTAADGITSIPLLPGGESGMSHVHGISGDGSTIVGASSATDGEFAFVWSEAEGTRTIAIPDASWSDAMGISADGSTIVGAFSVGASTSQTAFAWTAAGLVTMSSLSIEEGTISQTYALTSDGQWAVGVSNDLAALWDTRTGDVWDLNAFLAGQAAFAGWTLEDATGISANGLKIVGNGLNAEGIPEAWMIDLASIPEPSCGAMLALGIAMTFRRRRI</sequence>
<dbReference type="EMBL" id="JAENIK010000011">
    <property type="protein sequence ID" value="MBK1816857.1"/>
    <property type="molecule type" value="Genomic_DNA"/>
</dbReference>